<feature type="compositionally biased region" description="Polar residues" evidence="2">
    <location>
        <begin position="650"/>
        <end position="660"/>
    </location>
</feature>
<feature type="compositionally biased region" description="Low complexity" evidence="2">
    <location>
        <begin position="221"/>
        <end position="231"/>
    </location>
</feature>
<dbReference type="HOGENOM" id="CLU_009986_0_0_1"/>
<proteinExistence type="predicted"/>
<dbReference type="OMA" id="KLGTWET"/>
<dbReference type="GO" id="GO:0000785">
    <property type="term" value="C:chromatin"/>
    <property type="evidence" value="ECO:0007669"/>
    <property type="project" value="EnsemblFungi"/>
</dbReference>
<dbReference type="GO" id="GO:0032545">
    <property type="term" value="C:CURI complex"/>
    <property type="evidence" value="ECO:0007669"/>
    <property type="project" value="EnsemblFungi"/>
</dbReference>
<feature type="compositionally biased region" description="Basic and acidic residues" evidence="2">
    <location>
        <begin position="742"/>
        <end position="752"/>
    </location>
</feature>
<dbReference type="GO" id="GO:0003713">
    <property type="term" value="F:transcription coactivator activity"/>
    <property type="evidence" value="ECO:0007669"/>
    <property type="project" value="EnsemblFungi"/>
</dbReference>
<keyword evidence="4" id="KW-1185">Reference proteome</keyword>
<reference evidence="3 4" key="1">
    <citation type="journal article" date="2011" name="Proc. Natl. Acad. Sci. U.S.A.">
        <title>Evolutionary erosion of yeast sex chromosomes by mating-type switching accidents.</title>
        <authorList>
            <person name="Gordon J.L."/>
            <person name="Armisen D."/>
            <person name="Proux-Wera E."/>
            <person name="Oheigeartaigh S.S."/>
            <person name="Byrne K.P."/>
            <person name="Wolfe K.H."/>
        </authorList>
    </citation>
    <scope>NUCLEOTIDE SEQUENCE [LARGE SCALE GENOMIC DNA]</scope>
    <source>
        <strain evidence="4">ATCC 10597 / BCRC 20456 / CBS 421 / NBRC 0211 / NRRL Y-12639</strain>
    </source>
</reference>
<feature type="compositionally biased region" description="Acidic residues" evidence="2">
    <location>
        <begin position="137"/>
        <end position="165"/>
    </location>
</feature>
<dbReference type="OrthoDB" id="4047468at2759"/>
<evidence type="ECO:0008006" key="5">
    <source>
        <dbReference type="Google" id="ProtNLM"/>
    </source>
</evidence>
<feature type="coiled-coil region" evidence="1">
    <location>
        <begin position="449"/>
        <end position="483"/>
    </location>
</feature>
<dbReference type="RefSeq" id="XP_003670409.1">
    <property type="nucleotide sequence ID" value="XM_003670361.1"/>
</dbReference>
<evidence type="ECO:0000313" key="3">
    <source>
        <dbReference type="EMBL" id="CCD25166.1"/>
    </source>
</evidence>
<evidence type="ECO:0000256" key="1">
    <source>
        <dbReference type="SAM" id="Coils"/>
    </source>
</evidence>
<dbReference type="GO" id="GO:0031509">
    <property type="term" value="P:subtelomeric heterochromatin formation"/>
    <property type="evidence" value="ECO:0007669"/>
    <property type="project" value="EnsemblFungi"/>
</dbReference>
<feature type="compositionally biased region" description="Acidic residues" evidence="2">
    <location>
        <begin position="375"/>
        <end position="384"/>
    </location>
</feature>
<dbReference type="Proteomes" id="UP000000689">
    <property type="component" value="Chromosome 5"/>
</dbReference>
<name>G0WBP6_NAUDC</name>
<dbReference type="PANTHER" id="PTHR28057:SF1">
    <property type="entry name" value="PROTEIN IFH1-RELATED"/>
    <property type="match status" value="1"/>
</dbReference>
<dbReference type="GeneID" id="11498744"/>
<dbReference type="eggNOG" id="ENOG502QQB6">
    <property type="taxonomic scope" value="Eukaryota"/>
</dbReference>
<feature type="compositionally biased region" description="Acidic residues" evidence="2">
    <location>
        <begin position="397"/>
        <end position="412"/>
    </location>
</feature>
<dbReference type="EMBL" id="HE580271">
    <property type="protein sequence ID" value="CCD25166.1"/>
    <property type="molecule type" value="Genomic_DNA"/>
</dbReference>
<keyword evidence="1" id="KW-0175">Coiled coil</keyword>
<feature type="region of interest" description="Disordered" evidence="2">
    <location>
        <begin position="645"/>
        <end position="695"/>
    </location>
</feature>
<dbReference type="GO" id="GO:0000781">
    <property type="term" value="C:chromosome, telomeric region"/>
    <property type="evidence" value="ECO:0007669"/>
    <property type="project" value="GOC"/>
</dbReference>
<dbReference type="InterPro" id="IPR018837">
    <property type="entry name" value="TF_CRF1/IFH1"/>
</dbReference>
<dbReference type="GO" id="GO:0005730">
    <property type="term" value="C:nucleolus"/>
    <property type="evidence" value="ECO:0007669"/>
    <property type="project" value="EnsemblFungi"/>
</dbReference>
<evidence type="ECO:0000256" key="2">
    <source>
        <dbReference type="SAM" id="MobiDB-lite"/>
    </source>
</evidence>
<feature type="compositionally biased region" description="Acidic residues" evidence="2">
    <location>
        <begin position="578"/>
        <end position="589"/>
    </location>
</feature>
<feature type="region of interest" description="Disordered" evidence="2">
    <location>
        <begin position="742"/>
        <end position="767"/>
    </location>
</feature>
<feature type="compositionally biased region" description="Low complexity" evidence="2">
    <location>
        <begin position="110"/>
        <end position="122"/>
    </location>
</feature>
<feature type="region of interest" description="Disordered" evidence="2">
    <location>
        <begin position="371"/>
        <end position="415"/>
    </location>
</feature>
<dbReference type="GO" id="GO:0060963">
    <property type="term" value="P:positive regulation of ribosomal protein gene transcription by RNA polymerase II"/>
    <property type="evidence" value="ECO:0007669"/>
    <property type="project" value="EnsemblFungi"/>
</dbReference>
<feature type="compositionally biased region" description="Basic and acidic residues" evidence="2">
    <location>
        <begin position="186"/>
        <end position="196"/>
    </location>
</feature>
<accession>G0WBP6</accession>
<feature type="region of interest" description="Disordered" evidence="2">
    <location>
        <begin position="574"/>
        <end position="597"/>
    </location>
</feature>
<dbReference type="STRING" id="1071378.G0WBP6"/>
<feature type="region of interest" description="Disordered" evidence="2">
    <location>
        <begin position="780"/>
        <end position="808"/>
    </location>
</feature>
<gene>
    <name evidence="3" type="primary">NDAI0E03490</name>
    <name evidence="3" type="ordered locus">NDAI_0E03490</name>
</gene>
<feature type="region of interest" description="Disordered" evidence="2">
    <location>
        <begin position="22"/>
        <end position="237"/>
    </location>
</feature>
<feature type="compositionally biased region" description="Acidic residues" evidence="2">
    <location>
        <begin position="669"/>
        <end position="681"/>
    </location>
</feature>
<evidence type="ECO:0000313" key="4">
    <source>
        <dbReference type="Proteomes" id="UP000000689"/>
    </source>
</evidence>
<feature type="compositionally biased region" description="Acidic residues" evidence="2">
    <location>
        <begin position="54"/>
        <end position="74"/>
    </location>
</feature>
<organism evidence="3 4">
    <name type="scientific">Naumovozyma dairenensis (strain ATCC 10597 / BCRC 20456 / CBS 421 / NBRC 0211 / NRRL Y-12639)</name>
    <name type="common">Saccharomyces dairenensis</name>
    <dbReference type="NCBI Taxonomy" id="1071378"/>
    <lineage>
        <taxon>Eukaryota</taxon>
        <taxon>Fungi</taxon>
        <taxon>Dikarya</taxon>
        <taxon>Ascomycota</taxon>
        <taxon>Saccharomycotina</taxon>
        <taxon>Saccharomycetes</taxon>
        <taxon>Saccharomycetales</taxon>
        <taxon>Saccharomycetaceae</taxon>
        <taxon>Naumovozyma</taxon>
    </lineage>
</organism>
<dbReference type="Pfam" id="PF10380">
    <property type="entry name" value="CRF1"/>
    <property type="match status" value="1"/>
</dbReference>
<dbReference type="AlphaFoldDB" id="G0WBP6"/>
<protein>
    <recommendedName>
        <fullName evidence="5">Protein IFH1</fullName>
    </recommendedName>
</protein>
<dbReference type="GO" id="GO:0042790">
    <property type="term" value="P:nucleolar large rRNA transcription by RNA polymerase I"/>
    <property type="evidence" value="ECO:0007669"/>
    <property type="project" value="EnsemblFungi"/>
</dbReference>
<dbReference type="KEGG" id="ndi:NDAI_0E03490"/>
<feature type="compositionally biased region" description="Polar residues" evidence="2">
    <location>
        <begin position="753"/>
        <end position="767"/>
    </location>
</feature>
<dbReference type="PANTHER" id="PTHR28057">
    <property type="entry name" value="PROTEIN IFH1-RELATED"/>
    <property type="match status" value="1"/>
</dbReference>
<sequence>MVGMKSPRKQVGGKLLANVAKLKQQKSNGNMKKIVRPRRFSLIYSSSSSSNDDDKGDDDDEDSSLSDVSDDGSNDDAFQRRNISSKGKKMSNNSSGKRSKLIQQNKISNKDNNASAIASSSDDNTESSDYEMVQGADDSDEEDDDDDDDDDDDESDTTSSDDENIDFVKLTAQRKKRAMKALSAIKRGEEINDKPVSRNKATETTVSSSSDEEHNGTNYTNNNNNNNNNNNKQEPSSYYSKMNATLQPEPFPTVIVPNEEDIGEEIKSSSKSATPIETSNKLVLPNMINDNVNQLNAPHFDESDESDESEYDIDQDAYFSILKDDNEQDLINDSSSGDIDTGENDLPMLQEEEENIVSELRNDDELSFDGSIHEEGDDPVDLEMENNLNGAYTNHTDEDDEDEEDDDDEIMTDFDMPFYEDPKFANLNYYEDGSEPRLTLSTSLPLILNDEKKSRLQKKQAKRREHEERIKRRKLLRKRLKQKSLEKRSNDLDGDEYIFGVFFQSDNENEDEKDARMDHIKKSRSADNINNLGKNFALESPLRRLSTAAYSDSDYGISDDDDDEDEDILLNIANIPSENDDDETGDENNDSNSLTSESLYLALDDDDVDDDDDDDSSVTNVFIDIDDLDPDSFYFHYNDEGMLSDEEGTELSTENSNSENAADVVEPVEYVDDESTDEDDNLPPPSSRNKNIGSKAKEIVSANVVGLRPPKLGTWETDNKPFSIIDGLSTKSLYALIQEHQQLHEQNQREQSPDISKNNDSNSVSNGDELTLNELLNMSELDDDDDNDTTNHSHTSRGNSDWYTNKPKVPLSAFRNKGVATYERDEYMLPSLSTRKAPIGYVGNERTRRKIDKIKELQKKKTEKKRLLKKKRKLLKIKREKQRLEKDRISLNNVVPQNDETHVVTLEGTPNHEDHDITTDSLPRNHDIELPNDLHALDNLGPITVDIPHSMISRKNSVKSVGLDEIHAILGKDSHDLLDDKNNIHDDGIFNNSQTGITETHIYPDTIDEGDADILASLTAPVRLDDLETGLSSWRRRQSMAEAAAENLRFTKNGLFSESALADIDGIIGTGANTVAIDFNEQDLL</sequence>
<feature type="coiled-coil region" evidence="1">
    <location>
        <begin position="844"/>
        <end position="894"/>
    </location>
</feature>